<evidence type="ECO:0008006" key="5">
    <source>
        <dbReference type="Google" id="ProtNLM"/>
    </source>
</evidence>
<gene>
    <name evidence="3" type="ORF">GCM10007859_08420</name>
</gene>
<evidence type="ECO:0000256" key="1">
    <source>
        <dbReference type="SAM" id="MobiDB-lite"/>
    </source>
</evidence>
<evidence type="ECO:0000313" key="3">
    <source>
        <dbReference type="EMBL" id="GLS00833.1"/>
    </source>
</evidence>
<feature type="chain" id="PRO_5046695520" description="Superoxide dismutase" evidence="2">
    <location>
        <begin position="36"/>
        <end position="191"/>
    </location>
</feature>
<feature type="region of interest" description="Disordered" evidence="1">
    <location>
        <begin position="37"/>
        <end position="114"/>
    </location>
</feature>
<sequence length="191" mass="18774">MRALPARVDKADIMRKTALLTGVAGLLLMTAPAFAQDGTAPQTQEPAPAAAAQPAAEQPTLTLQPGSDVKGSDGTVLGQLEGARNTEAGQELTVRGADGVLRGVPVSGGVRQDGEGVAVGWTSAQFTAAPSITDSAADVAEPAAPPMPEEPAVTPSTPTPSIPAAPDAASKAAAAPAPGEGETTTPDKPGA</sequence>
<dbReference type="Proteomes" id="UP001156921">
    <property type="component" value="Unassembled WGS sequence"/>
</dbReference>
<reference evidence="4" key="1">
    <citation type="journal article" date="2019" name="Int. J. Syst. Evol. Microbiol.">
        <title>The Global Catalogue of Microorganisms (GCM) 10K type strain sequencing project: providing services to taxonomists for standard genome sequencing and annotation.</title>
        <authorList>
            <consortium name="The Broad Institute Genomics Platform"/>
            <consortium name="The Broad Institute Genome Sequencing Center for Infectious Disease"/>
            <person name="Wu L."/>
            <person name="Ma J."/>
        </authorList>
    </citation>
    <scope>NUCLEOTIDE SEQUENCE [LARGE SCALE GENOMIC DNA]</scope>
    <source>
        <strain evidence="4">NBRC 110107</strain>
    </source>
</reference>
<feature type="compositionally biased region" description="Low complexity" evidence="1">
    <location>
        <begin position="39"/>
        <end position="60"/>
    </location>
</feature>
<feature type="compositionally biased region" description="Low complexity" evidence="1">
    <location>
        <begin position="133"/>
        <end position="142"/>
    </location>
</feature>
<feature type="region of interest" description="Disordered" evidence="1">
    <location>
        <begin position="132"/>
        <end position="191"/>
    </location>
</feature>
<evidence type="ECO:0000313" key="4">
    <source>
        <dbReference type="Proteomes" id="UP001156921"/>
    </source>
</evidence>
<protein>
    <recommendedName>
        <fullName evidence="5">Superoxide dismutase</fullName>
    </recommendedName>
</protein>
<comment type="caution">
    <text evidence="3">The sequence shown here is derived from an EMBL/GenBank/DDBJ whole genome shotgun (WGS) entry which is preliminary data.</text>
</comment>
<feature type="compositionally biased region" description="Low complexity" evidence="1">
    <location>
        <begin position="164"/>
        <end position="191"/>
    </location>
</feature>
<accession>A0ABQ6BFV0</accession>
<dbReference type="EMBL" id="BSOY01000011">
    <property type="protein sequence ID" value="GLS00833.1"/>
    <property type="molecule type" value="Genomic_DNA"/>
</dbReference>
<proteinExistence type="predicted"/>
<name>A0ABQ6BFV0_9CAUL</name>
<evidence type="ECO:0000256" key="2">
    <source>
        <dbReference type="SAM" id="SignalP"/>
    </source>
</evidence>
<keyword evidence="4" id="KW-1185">Reference proteome</keyword>
<keyword evidence="2" id="KW-0732">Signal</keyword>
<organism evidence="3 4">
    <name type="scientific">Brevundimonas denitrificans</name>
    <dbReference type="NCBI Taxonomy" id="1443434"/>
    <lineage>
        <taxon>Bacteria</taxon>
        <taxon>Pseudomonadati</taxon>
        <taxon>Pseudomonadota</taxon>
        <taxon>Alphaproteobacteria</taxon>
        <taxon>Caulobacterales</taxon>
        <taxon>Caulobacteraceae</taxon>
        <taxon>Brevundimonas</taxon>
    </lineage>
</organism>
<feature type="signal peptide" evidence="2">
    <location>
        <begin position="1"/>
        <end position="35"/>
    </location>
</feature>